<keyword evidence="5 9" id="KW-0732">Signal</keyword>
<comment type="caution">
    <text evidence="11">The sequence shown here is derived from an EMBL/GenBank/DDBJ whole genome shotgun (WGS) entry which is preliminary data.</text>
</comment>
<evidence type="ECO:0000256" key="6">
    <source>
        <dbReference type="ARBA" id="ARBA00023136"/>
    </source>
</evidence>
<evidence type="ECO:0000256" key="3">
    <source>
        <dbReference type="ARBA" id="ARBA00022452"/>
    </source>
</evidence>
<protein>
    <submittedName>
        <fullName evidence="11">TonB-dependent receptor</fullName>
    </submittedName>
</protein>
<sequence>MKRRIITATLALLAAYTVLPAQNSNITVRGGIISEEDGSPVDFASILLSPSNMYSMTDKDGRFSIENVPSGEITLSVEFFGMEKVDTTFTAMAGETVDLNLKMRPVSFRLEHVVVTATQNKAGSSTASNISRQAMDHMQTSSINDVMALLPGVEISNPDLSSAQSLTIRSINGASVPNNALGTAIYMDGAPLSNNANLQTLSPVIGGSTSTPAGGADPSSGVDVRGLSADNIESIEVIRGIPSVEYGDLTSGAVIVKSKAGESPLTVRFKANPNIYQVSAAKGFSLGGRAGDLNVSADYAYNQNSLTQSFAFYQRANAKALWSVMVGDHTSSNTSFTFTYGRDTRNRNPDDTYPVESRANEIGIRLNNNGSAYINREWLKSINWTVSASYTDKKSYYLSTATNATSLYSTAMENAVYTNIPGLEISDTDGNPITSLPSGSEDIKGTILPYSYEYFYNIYGKEVNAYAKLNFDMSHTWGNVTDRLLAGADFKTDGNLGEGAVYNDDTPPYRSIDNTASGYRKRPYYDIPFVNQLGVYVEDQFNYRFAQRELNISAGLRFDYVNGLTALAPRINASIDACPWMTIRGGWGITNKAPTSLYLYPNYAYHDLVLYNGMDVNRPEEERLLVAQTTVYDVSNPDLEIASNRKAEIGIDFNIKKRFRVSVTAYDEYMKNGYSFGTDIGSFHWMTYTNYKVADENPGSIPTLTKGDTYSSFFMTYSPMNSQTVRNSGVEYEIDLGRFDAIRTSFYINGAWMKGYYQTNGNSFGTRKPAGGSPEYNVAIYDACPQNHSERFNTTLRITHNIPKIGLAITLTGQFTWFYKYWTEYPYNDEMPSMYISHEDGKVYAFDPSFKDDPEFSYMIPSLSPGRFTMEQYQPYAIFNLNVSKEIGDALTASFYVNNMFNSHPLYKRRTTGSYIDITENIPIFFGFELKVSIR</sequence>
<evidence type="ECO:0000256" key="4">
    <source>
        <dbReference type="ARBA" id="ARBA00022692"/>
    </source>
</evidence>
<evidence type="ECO:0000256" key="1">
    <source>
        <dbReference type="ARBA" id="ARBA00004571"/>
    </source>
</evidence>
<evidence type="ECO:0000256" key="8">
    <source>
        <dbReference type="PROSITE-ProRule" id="PRU01360"/>
    </source>
</evidence>
<evidence type="ECO:0000313" key="11">
    <source>
        <dbReference type="EMBL" id="MBO8451391.1"/>
    </source>
</evidence>
<keyword evidence="6 8" id="KW-0472">Membrane</keyword>
<keyword evidence="2 8" id="KW-0813">Transport</keyword>
<proteinExistence type="inferred from homology"/>
<keyword evidence="3 8" id="KW-1134">Transmembrane beta strand</keyword>
<dbReference type="Pfam" id="PF13715">
    <property type="entry name" value="CarbopepD_reg_2"/>
    <property type="match status" value="1"/>
</dbReference>
<dbReference type="Proteomes" id="UP000823661">
    <property type="component" value="Unassembled WGS sequence"/>
</dbReference>
<dbReference type="InterPro" id="IPR037066">
    <property type="entry name" value="Plug_dom_sf"/>
</dbReference>
<evidence type="ECO:0000256" key="9">
    <source>
        <dbReference type="SAM" id="SignalP"/>
    </source>
</evidence>
<dbReference type="Gene3D" id="2.170.130.10">
    <property type="entry name" value="TonB-dependent receptor, plug domain"/>
    <property type="match status" value="1"/>
</dbReference>
<keyword evidence="7 8" id="KW-0998">Cell outer membrane</keyword>
<feature type="chain" id="PRO_5038802343" evidence="9">
    <location>
        <begin position="24"/>
        <end position="935"/>
    </location>
</feature>
<feature type="domain" description="TonB-dependent receptor plug" evidence="10">
    <location>
        <begin position="124"/>
        <end position="254"/>
    </location>
</feature>
<evidence type="ECO:0000256" key="5">
    <source>
        <dbReference type="ARBA" id="ARBA00022729"/>
    </source>
</evidence>
<keyword evidence="4 8" id="KW-0812">Transmembrane</keyword>
<name>A0A9D9ERF6_9BACT</name>
<evidence type="ECO:0000313" key="12">
    <source>
        <dbReference type="Proteomes" id="UP000823661"/>
    </source>
</evidence>
<dbReference type="PANTHER" id="PTHR30069:SF29">
    <property type="entry name" value="HEMOGLOBIN AND HEMOGLOBIN-HAPTOGLOBIN-BINDING PROTEIN 1-RELATED"/>
    <property type="match status" value="1"/>
</dbReference>
<evidence type="ECO:0000256" key="7">
    <source>
        <dbReference type="ARBA" id="ARBA00023237"/>
    </source>
</evidence>
<dbReference type="InterPro" id="IPR008969">
    <property type="entry name" value="CarboxyPept-like_regulatory"/>
</dbReference>
<comment type="subcellular location">
    <subcellularLocation>
        <location evidence="1 8">Cell outer membrane</location>
        <topology evidence="1 8">Multi-pass membrane protein</topology>
    </subcellularLocation>
</comment>
<dbReference type="SUPFAM" id="SSF49464">
    <property type="entry name" value="Carboxypeptidase regulatory domain-like"/>
    <property type="match status" value="1"/>
</dbReference>
<evidence type="ECO:0000259" key="10">
    <source>
        <dbReference type="Pfam" id="PF07715"/>
    </source>
</evidence>
<dbReference type="PANTHER" id="PTHR30069">
    <property type="entry name" value="TONB-DEPENDENT OUTER MEMBRANE RECEPTOR"/>
    <property type="match status" value="1"/>
</dbReference>
<dbReference type="GO" id="GO:0015344">
    <property type="term" value="F:siderophore uptake transmembrane transporter activity"/>
    <property type="evidence" value="ECO:0007669"/>
    <property type="project" value="TreeGrafter"/>
</dbReference>
<gene>
    <name evidence="11" type="ORF">IAC06_00705</name>
</gene>
<reference evidence="11" key="1">
    <citation type="submission" date="2020-10" db="EMBL/GenBank/DDBJ databases">
        <authorList>
            <person name="Gilroy R."/>
        </authorList>
    </citation>
    <scope>NUCLEOTIDE SEQUENCE</scope>
    <source>
        <strain evidence="11">B1-20833</strain>
    </source>
</reference>
<accession>A0A9D9ERF6</accession>
<dbReference type="Pfam" id="PF07715">
    <property type="entry name" value="Plug"/>
    <property type="match status" value="1"/>
</dbReference>
<feature type="signal peptide" evidence="9">
    <location>
        <begin position="1"/>
        <end position="23"/>
    </location>
</feature>
<keyword evidence="11" id="KW-0675">Receptor</keyword>
<dbReference type="PROSITE" id="PS52016">
    <property type="entry name" value="TONB_DEPENDENT_REC_3"/>
    <property type="match status" value="1"/>
</dbReference>
<dbReference type="Gene3D" id="2.40.170.20">
    <property type="entry name" value="TonB-dependent receptor, beta-barrel domain"/>
    <property type="match status" value="1"/>
</dbReference>
<dbReference type="InterPro" id="IPR012910">
    <property type="entry name" value="Plug_dom"/>
</dbReference>
<dbReference type="SUPFAM" id="SSF56935">
    <property type="entry name" value="Porins"/>
    <property type="match status" value="1"/>
</dbReference>
<dbReference type="GO" id="GO:0044718">
    <property type="term" value="P:siderophore transmembrane transport"/>
    <property type="evidence" value="ECO:0007669"/>
    <property type="project" value="TreeGrafter"/>
</dbReference>
<dbReference type="EMBL" id="JADIMI010000008">
    <property type="protein sequence ID" value="MBO8451391.1"/>
    <property type="molecule type" value="Genomic_DNA"/>
</dbReference>
<evidence type="ECO:0000256" key="2">
    <source>
        <dbReference type="ARBA" id="ARBA00022448"/>
    </source>
</evidence>
<dbReference type="InterPro" id="IPR036942">
    <property type="entry name" value="Beta-barrel_TonB_sf"/>
</dbReference>
<comment type="similarity">
    <text evidence="8">Belongs to the TonB-dependent receptor family.</text>
</comment>
<dbReference type="Gene3D" id="2.60.40.1120">
    <property type="entry name" value="Carboxypeptidase-like, regulatory domain"/>
    <property type="match status" value="1"/>
</dbReference>
<dbReference type="GO" id="GO:0009279">
    <property type="term" value="C:cell outer membrane"/>
    <property type="evidence" value="ECO:0007669"/>
    <property type="project" value="UniProtKB-SubCell"/>
</dbReference>
<organism evidence="11 12">
    <name type="scientific">Candidatus Cryptobacteroides intestinavium</name>
    <dbReference type="NCBI Taxonomy" id="2840766"/>
    <lineage>
        <taxon>Bacteria</taxon>
        <taxon>Pseudomonadati</taxon>
        <taxon>Bacteroidota</taxon>
        <taxon>Bacteroidia</taxon>
        <taxon>Bacteroidales</taxon>
        <taxon>Candidatus Cryptobacteroides</taxon>
    </lineage>
</organism>
<reference evidence="11" key="2">
    <citation type="journal article" date="2021" name="PeerJ">
        <title>Extensive microbial diversity within the chicken gut microbiome revealed by metagenomics and culture.</title>
        <authorList>
            <person name="Gilroy R."/>
            <person name="Ravi A."/>
            <person name="Getino M."/>
            <person name="Pursley I."/>
            <person name="Horton D.L."/>
            <person name="Alikhan N.F."/>
            <person name="Baker D."/>
            <person name="Gharbi K."/>
            <person name="Hall N."/>
            <person name="Watson M."/>
            <person name="Adriaenssens E.M."/>
            <person name="Foster-Nyarko E."/>
            <person name="Jarju S."/>
            <person name="Secka A."/>
            <person name="Antonio M."/>
            <person name="Oren A."/>
            <person name="Chaudhuri R.R."/>
            <person name="La Ragione R."/>
            <person name="Hildebrand F."/>
            <person name="Pallen M.J."/>
        </authorList>
    </citation>
    <scope>NUCLEOTIDE SEQUENCE</scope>
    <source>
        <strain evidence="11">B1-20833</strain>
    </source>
</reference>
<dbReference type="InterPro" id="IPR039426">
    <property type="entry name" value="TonB-dep_rcpt-like"/>
</dbReference>
<dbReference type="AlphaFoldDB" id="A0A9D9ERF6"/>